<gene>
    <name evidence="2" type="ORF">MICPUCDRAFT_58515</name>
</gene>
<sequence>MPTARDIAFEVDRELVDDTFAGYGLSRDLFDPEECAVLPLPEDARDVPAAGSFDRVVALAGARRNLLARFDHDPSSRAFAVAHASGTFSVVSLSASGEARVKPLGAHDGGGAMDPLPPSAAGGEEDASSSSSSSGSRRGLGASVAMLHDRGAPPAGDISAEYNSADFTRGVYVASRGDGDLALTLVDDDGKPTTRWQSVKVDLPGLDAGFVIEAIAPNLAINRDAVGVKYYSLLVWGPDATDATGTKICAHAIQLIHAWSRNRVKSGADNVGWQFASRADARGPGRAARILTSATAPAWCHVYLGAPHTAGEDELAPQFAVATETTAADASLRTALTTGDATGTAAELEWGPEDDEAYDADAADADAAKGTGIAGGVVNPHDVWRAFNEEDDDDMDDGGAGAGAGDGDARLEIVRVDACPTLGVDPTRPDALVETMSDLQRHAVCATVEGGIGLAHGVHCVVAALARDADGASRRATHASTMPAFAYVAKGKPNRRFVLASLDGTCGVVVETRASAFVYRAAAGGSKGEHQIFDPKSSDPCVGARLLDADDGGGGKKHLLVLTKSAVFVLGIRAWREKTR</sequence>
<evidence type="ECO:0000256" key="1">
    <source>
        <dbReference type="SAM" id="MobiDB-lite"/>
    </source>
</evidence>
<feature type="compositionally biased region" description="Low complexity" evidence="1">
    <location>
        <begin position="128"/>
        <end position="140"/>
    </location>
</feature>
<proteinExistence type="predicted"/>
<protein>
    <submittedName>
        <fullName evidence="2">Predicted protein</fullName>
    </submittedName>
</protein>
<evidence type="ECO:0000313" key="2">
    <source>
        <dbReference type="EMBL" id="EEH56199.1"/>
    </source>
</evidence>
<dbReference type="GeneID" id="9684802"/>
<dbReference type="EMBL" id="GG663740">
    <property type="protein sequence ID" value="EEH56199.1"/>
    <property type="molecule type" value="Genomic_DNA"/>
</dbReference>
<evidence type="ECO:0000313" key="3">
    <source>
        <dbReference type="Proteomes" id="UP000001876"/>
    </source>
</evidence>
<dbReference type="Proteomes" id="UP000001876">
    <property type="component" value="Unassembled WGS sequence"/>
</dbReference>
<dbReference type="OrthoDB" id="514916at2759"/>
<keyword evidence="3" id="KW-1185">Reference proteome</keyword>
<reference evidence="2 3" key="1">
    <citation type="journal article" date="2009" name="Science">
        <title>Green evolution and dynamic adaptations revealed by genomes of the marine picoeukaryotes Micromonas.</title>
        <authorList>
            <person name="Worden A.Z."/>
            <person name="Lee J.H."/>
            <person name="Mock T."/>
            <person name="Rouze P."/>
            <person name="Simmons M.P."/>
            <person name="Aerts A.L."/>
            <person name="Allen A.E."/>
            <person name="Cuvelier M.L."/>
            <person name="Derelle E."/>
            <person name="Everett M.V."/>
            <person name="Foulon E."/>
            <person name="Grimwood J."/>
            <person name="Gundlach H."/>
            <person name="Henrissat B."/>
            <person name="Napoli C."/>
            <person name="McDonald S.M."/>
            <person name="Parker M.S."/>
            <person name="Rombauts S."/>
            <person name="Salamov A."/>
            <person name="Von Dassow P."/>
            <person name="Badger J.H."/>
            <person name="Coutinho P.M."/>
            <person name="Demir E."/>
            <person name="Dubchak I."/>
            <person name="Gentemann C."/>
            <person name="Eikrem W."/>
            <person name="Gready J.E."/>
            <person name="John U."/>
            <person name="Lanier W."/>
            <person name="Lindquist E.A."/>
            <person name="Lucas S."/>
            <person name="Mayer K.F."/>
            <person name="Moreau H."/>
            <person name="Not F."/>
            <person name="Otillar R."/>
            <person name="Panaud O."/>
            <person name="Pangilinan J."/>
            <person name="Paulsen I."/>
            <person name="Piegu B."/>
            <person name="Poliakov A."/>
            <person name="Robbens S."/>
            <person name="Schmutz J."/>
            <person name="Toulza E."/>
            <person name="Wyss T."/>
            <person name="Zelensky A."/>
            <person name="Zhou K."/>
            <person name="Armbrust E.V."/>
            <person name="Bhattacharya D."/>
            <person name="Goodenough U.W."/>
            <person name="Van de Peer Y."/>
            <person name="Grigoriev I.V."/>
        </authorList>
    </citation>
    <scope>NUCLEOTIDE SEQUENCE [LARGE SCALE GENOMIC DNA]</scope>
    <source>
        <strain evidence="2 3">CCMP1545</strain>
    </source>
</reference>
<accession>C1MTR0</accession>
<name>C1MTR0_MICPC</name>
<dbReference type="RefSeq" id="XP_003059067.1">
    <property type="nucleotide sequence ID" value="XM_003059021.1"/>
</dbReference>
<dbReference type="KEGG" id="mpp:MICPUCDRAFT_58515"/>
<dbReference type="AlphaFoldDB" id="C1MTR0"/>
<organism evidence="3">
    <name type="scientific">Micromonas pusilla (strain CCMP1545)</name>
    <name type="common">Picoplanktonic green alga</name>
    <dbReference type="NCBI Taxonomy" id="564608"/>
    <lineage>
        <taxon>Eukaryota</taxon>
        <taxon>Viridiplantae</taxon>
        <taxon>Chlorophyta</taxon>
        <taxon>Mamiellophyceae</taxon>
        <taxon>Mamiellales</taxon>
        <taxon>Mamiellaceae</taxon>
        <taxon>Micromonas</taxon>
    </lineage>
</organism>
<feature type="region of interest" description="Disordered" evidence="1">
    <location>
        <begin position="102"/>
        <end position="140"/>
    </location>
</feature>